<protein>
    <submittedName>
        <fullName evidence="1">Thymidine phosphorylase</fullName>
        <ecNumber evidence="1">2.4.2.4</ecNumber>
    </submittedName>
</protein>
<keyword evidence="1" id="KW-0808">Transferase</keyword>
<evidence type="ECO:0000313" key="1">
    <source>
        <dbReference type="EMBL" id="PQM45576.1"/>
    </source>
</evidence>
<dbReference type="Proteomes" id="UP000238296">
    <property type="component" value="Unassembled WGS sequence"/>
</dbReference>
<dbReference type="EMBL" id="PPEA01000614">
    <property type="protein sequence ID" value="PQM45576.1"/>
    <property type="molecule type" value="Genomic_DNA"/>
</dbReference>
<proteinExistence type="predicted"/>
<accession>A0A2S8BG14</accession>
<dbReference type="GO" id="GO:0009032">
    <property type="term" value="F:thymidine phosphorylase activity"/>
    <property type="evidence" value="ECO:0007669"/>
    <property type="project" value="UniProtKB-EC"/>
</dbReference>
<dbReference type="EC" id="2.4.2.4" evidence="1"/>
<organism evidence="1 2">
    <name type="scientific">Mycobacterium talmoniae</name>
    <dbReference type="NCBI Taxonomy" id="1858794"/>
    <lineage>
        <taxon>Bacteria</taxon>
        <taxon>Bacillati</taxon>
        <taxon>Actinomycetota</taxon>
        <taxon>Actinomycetes</taxon>
        <taxon>Mycobacteriales</taxon>
        <taxon>Mycobacteriaceae</taxon>
        <taxon>Mycobacterium</taxon>
    </lineage>
</organism>
<keyword evidence="1" id="KW-0328">Glycosyltransferase</keyword>
<comment type="caution">
    <text evidence="1">The sequence shown here is derived from an EMBL/GenBank/DDBJ whole genome shotgun (WGS) entry which is preliminary data.</text>
</comment>
<sequence length="54" mass="5922">MALATEMLSLAGIEGRDPAQTLADGTAMDRFRALIAARAATCRFRCRSVPVRRR</sequence>
<evidence type="ECO:0000313" key="2">
    <source>
        <dbReference type="Proteomes" id="UP000238296"/>
    </source>
</evidence>
<reference evidence="1 2" key="1">
    <citation type="journal article" date="2017" name="Int. J. Syst. Evol. Microbiol.">
        <title>Mycobacterium talmoniae sp. nov., a slowly growing mycobacterium isolated from human respiratory samples.</title>
        <authorList>
            <person name="Davidson R.M."/>
            <person name="DeGroote M.A."/>
            <person name="Marola J.L."/>
            <person name="Buss S."/>
            <person name="Jones V."/>
            <person name="McNeil M.R."/>
            <person name="Freifeld A.G."/>
            <person name="Elaine Epperson L."/>
            <person name="Hasan N.A."/>
            <person name="Jackson M."/>
            <person name="Iwen P.C."/>
            <person name="Salfinger M."/>
            <person name="Strong M."/>
        </authorList>
    </citation>
    <scope>NUCLEOTIDE SEQUENCE [LARGE SCALE GENOMIC DNA]</scope>
    <source>
        <strain evidence="1 2">ATCC BAA-2683</strain>
    </source>
</reference>
<dbReference type="AlphaFoldDB" id="A0A2S8BG14"/>
<name>A0A2S8BG14_9MYCO</name>
<gene>
    <name evidence="1" type="primary">deoA_2</name>
    <name evidence="1" type="ORF">C1Y40_04269</name>
</gene>